<dbReference type="RefSeq" id="WP_067259903.1">
    <property type="nucleotide sequence ID" value="NZ_LWMW01000109.1"/>
</dbReference>
<organism evidence="3 4">
    <name type="scientific">Methanobrevibacter cuticularis</name>
    <dbReference type="NCBI Taxonomy" id="47311"/>
    <lineage>
        <taxon>Archaea</taxon>
        <taxon>Methanobacteriati</taxon>
        <taxon>Methanobacteriota</taxon>
        <taxon>Methanomada group</taxon>
        <taxon>Methanobacteria</taxon>
        <taxon>Methanobacteriales</taxon>
        <taxon>Methanobacteriaceae</taxon>
        <taxon>Methanobrevibacter</taxon>
    </lineage>
</organism>
<dbReference type="Proteomes" id="UP000077275">
    <property type="component" value="Unassembled WGS sequence"/>
</dbReference>
<dbReference type="AlphaFoldDB" id="A0A166DL99"/>
<comment type="caution">
    <text evidence="3">The sequence shown here is derived from an EMBL/GenBank/DDBJ whole genome shotgun (WGS) entry which is preliminary data.</text>
</comment>
<dbReference type="InterPro" id="IPR007842">
    <property type="entry name" value="HEPN_dom"/>
</dbReference>
<dbReference type="EMBL" id="LWMW01000109">
    <property type="protein sequence ID" value="KZX15715.1"/>
    <property type="molecule type" value="Genomic_DNA"/>
</dbReference>
<reference evidence="3 4" key="1">
    <citation type="submission" date="2016-04" db="EMBL/GenBank/DDBJ databases">
        <title>Genome sequence of Methanobrevibacter cuticularis DSM 11139.</title>
        <authorList>
            <person name="Poehlein A."/>
            <person name="Seedorf H."/>
            <person name="Daniel R."/>
        </authorList>
    </citation>
    <scope>NUCLEOTIDE SEQUENCE [LARGE SCALE GENOMIC DNA]</scope>
    <source>
        <strain evidence="3 4">DSM 11139</strain>
    </source>
</reference>
<dbReference type="SUPFAM" id="SSF81593">
    <property type="entry name" value="Nucleotidyltransferase substrate binding subunit/domain"/>
    <property type="match status" value="1"/>
</dbReference>
<dbReference type="PANTHER" id="PTHR36565:SF1">
    <property type="entry name" value="UPF0332 PROTEIN TM_1000"/>
    <property type="match status" value="1"/>
</dbReference>
<feature type="domain" description="HEPN" evidence="2">
    <location>
        <begin position="6"/>
        <end position="120"/>
    </location>
</feature>
<evidence type="ECO:0000259" key="2">
    <source>
        <dbReference type="Pfam" id="PF05168"/>
    </source>
</evidence>
<evidence type="ECO:0000256" key="1">
    <source>
        <dbReference type="ARBA" id="ARBA00038248"/>
    </source>
</evidence>
<sequence>MDSAGLLFNEAEERLINAKIALENERYNLCVSESYYAIFYGAKSLLSSINVIPKTHSGVMSEFSKHYLKTKLFNIEIGKYYFEFEKNRNKADYDILITFNKFKAKNSIDKTTEFLKECEKFL</sequence>
<keyword evidence="4" id="KW-1185">Reference proteome</keyword>
<dbReference type="PATRIC" id="fig|47311.3.peg.1451"/>
<dbReference type="STRING" id="47311.MBCUT_13260"/>
<dbReference type="Pfam" id="PF05168">
    <property type="entry name" value="HEPN"/>
    <property type="match status" value="1"/>
</dbReference>
<dbReference type="OrthoDB" id="71252at2157"/>
<evidence type="ECO:0000313" key="3">
    <source>
        <dbReference type="EMBL" id="KZX15715.1"/>
    </source>
</evidence>
<proteinExistence type="inferred from homology"/>
<dbReference type="PANTHER" id="PTHR36565">
    <property type="entry name" value="UPF0332 PROTEIN TM_1000"/>
    <property type="match status" value="1"/>
</dbReference>
<protein>
    <submittedName>
        <fullName evidence="3">HEPN domain protein</fullName>
    </submittedName>
</protein>
<dbReference type="Gene3D" id="1.20.120.330">
    <property type="entry name" value="Nucleotidyltransferases domain 2"/>
    <property type="match status" value="1"/>
</dbReference>
<comment type="similarity">
    <text evidence="1">Belongs to the UPF0332 family.</text>
</comment>
<accession>A0A166DL99</accession>
<evidence type="ECO:0000313" key="4">
    <source>
        <dbReference type="Proteomes" id="UP000077275"/>
    </source>
</evidence>
<dbReference type="InterPro" id="IPR052226">
    <property type="entry name" value="UPF0332_toxin"/>
</dbReference>
<gene>
    <name evidence="3" type="ORF">MBCUT_13260</name>
</gene>
<name>A0A166DL99_9EURY</name>